<evidence type="ECO:0008006" key="4">
    <source>
        <dbReference type="Google" id="ProtNLM"/>
    </source>
</evidence>
<keyword evidence="1" id="KW-0472">Membrane</keyword>
<evidence type="ECO:0000313" key="2">
    <source>
        <dbReference type="EMBL" id="OHA81216.1"/>
    </source>
</evidence>
<dbReference type="InterPro" id="IPR007497">
    <property type="entry name" value="SIMPL/DUF541"/>
</dbReference>
<dbReference type="Gene3D" id="3.30.70.2970">
    <property type="entry name" value="Protein of unknown function (DUF541), domain 2"/>
    <property type="match status" value="1"/>
</dbReference>
<dbReference type="AlphaFoldDB" id="A0A1G2S827"/>
<dbReference type="EMBL" id="MHUT01000010">
    <property type="protein sequence ID" value="OHA81216.1"/>
    <property type="molecule type" value="Genomic_DNA"/>
</dbReference>
<gene>
    <name evidence="2" type="ORF">A3D51_01270</name>
</gene>
<accession>A0A1G2S827</accession>
<dbReference type="Proteomes" id="UP000179118">
    <property type="component" value="Unassembled WGS sequence"/>
</dbReference>
<protein>
    <recommendedName>
        <fullName evidence="4">DUF541 domain-containing protein</fullName>
    </recommendedName>
</protein>
<keyword evidence="1" id="KW-1133">Transmembrane helix</keyword>
<dbReference type="InterPro" id="IPR052022">
    <property type="entry name" value="26kDa_periplasmic_antigen"/>
</dbReference>
<feature type="transmembrane region" description="Helical" evidence="1">
    <location>
        <begin position="12"/>
        <end position="29"/>
    </location>
</feature>
<dbReference type="GO" id="GO:0006974">
    <property type="term" value="P:DNA damage response"/>
    <property type="evidence" value="ECO:0007669"/>
    <property type="project" value="TreeGrafter"/>
</dbReference>
<reference evidence="2 3" key="1">
    <citation type="journal article" date="2016" name="Nat. Commun.">
        <title>Thousands of microbial genomes shed light on interconnected biogeochemical processes in an aquifer system.</title>
        <authorList>
            <person name="Anantharaman K."/>
            <person name="Brown C.T."/>
            <person name="Hug L.A."/>
            <person name="Sharon I."/>
            <person name="Castelle C.J."/>
            <person name="Probst A.J."/>
            <person name="Thomas B.C."/>
            <person name="Singh A."/>
            <person name="Wilkins M.J."/>
            <person name="Karaoz U."/>
            <person name="Brodie E.L."/>
            <person name="Williams K.H."/>
            <person name="Hubbard S.S."/>
            <person name="Banfield J.F."/>
        </authorList>
    </citation>
    <scope>NUCLEOTIDE SEQUENCE [LARGE SCALE GENOMIC DNA]</scope>
</reference>
<sequence length="267" mass="28842">MIEDSKTKLFKALTVFAMLGTVLVGAMVITEVKAYRFIGGGVAATNTISVSGEGEVFAAPDIANISFTVREEAKKVSDAQDKVTVKVKAALASVRKQGVADKDIKTQNYSSYPKYEWQEGTASCMGLNCPPYRPGKQVIVGYEVSQTVNIKVRDLEKVNAIVDVLATADVTEMQGPNFAIDKEDDLKAEARKLAIDKARTKAEVLARDLGVTLVRIVSFSEGGNFPIYARTAALSEKADYGMGGAMPELPQGEEKITSNVTVTYEIR</sequence>
<organism evidence="2 3">
    <name type="scientific">Candidatus Yonathbacteria bacterium RIFCSPHIGHO2_02_FULL_44_14</name>
    <dbReference type="NCBI Taxonomy" id="1802724"/>
    <lineage>
        <taxon>Bacteria</taxon>
        <taxon>Candidatus Yonathiibacteriota</taxon>
    </lineage>
</organism>
<dbReference type="PANTHER" id="PTHR34387">
    <property type="entry name" value="SLR1258 PROTEIN"/>
    <property type="match status" value="1"/>
</dbReference>
<evidence type="ECO:0000256" key="1">
    <source>
        <dbReference type="SAM" id="Phobius"/>
    </source>
</evidence>
<comment type="caution">
    <text evidence="2">The sequence shown here is derived from an EMBL/GenBank/DDBJ whole genome shotgun (WGS) entry which is preliminary data.</text>
</comment>
<dbReference type="Gene3D" id="3.30.110.170">
    <property type="entry name" value="Protein of unknown function (DUF541), domain 1"/>
    <property type="match status" value="1"/>
</dbReference>
<dbReference type="Pfam" id="PF04402">
    <property type="entry name" value="SIMPL"/>
    <property type="match status" value="1"/>
</dbReference>
<evidence type="ECO:0000313" key="3">
    <source>
        <dbReference type="Proteomes" id="UP000179118"/>
    </source>
</evidence>
<dbReference type="PANTHER" id="PTHR34387:SF2">
    <property type="entry name" value="SLR1258 PROTEIN"/>
    <property type="match status" value="1"/>
</dbReference>
<proteinExistence type="predicted"/>
<name>A0A1G2S827_9BACT</name>
<keyword evidence="1" id="KW-0812">Transmembrane</keyword>